<dbReference type="EMBL" id="UAVU01000010">
    <property type="protein sequence ID" value="SQC93067.1"/>
    <property type="molecule type" value="Genomic_DNA"/>
</dbReference>
<reference evidence="1 2" key="1">
    <citation type="submission" date="2018-06" db="EMBL/GenBank/DDBJ databases">
        <authorList>
            <consortium name="Pathogen Informatics"/>
            <person name="Doyle S."/>
        </authorList>
    </citation>
    <scope>NUCLEOTIDE SEQUENCE [LARGE SCALE GENOMIC DNA]</scope>
    <source>
        <strain evidence="1 2">NCTC12120</strain>
    </source>
</reference>
<dbReference type="Proteomes" id="UP000251197">
    <property type="component" value="Unassembled WGS sequence"/>
</dbReference>
<organism evidence="1 2">
    <name type="scientific">Cedecea neteri</name>
    <dbReference type="NCBI Taxonomy" id="158822"/>
    <lineage>
        <taxon>Bacteria</taxon>
        <taxon>Pseudomonadati</taxon>
        <taxon>Pseudomonadota</taxon>
        <taxon>Gammaproteobacteria</taxon>
        <taxon>Enterobacterales</taxon>
        <taxon>Enterobacteriaceae</taxon>
        <taxon>Cedecea</taxon>
    </lineage>
</organism>
<dbReference type="Pfam" id="PF04632">
    <property type="entry name" value="FUSC"/>
    <property type="match status" value="1"/>
</dbReference>
<evidence type="ECO:0000313" key="1">
    <source>
        <dbReference type="EMBL" id="SQC93067.1"/>
    </source>
</evidence>
<gene>
    <name evidence="1" type="ORF">NCTC12120_06181</name>
</gene>
<dbReference type="GO" id="GO:0022857">
    <property type="term" value="F:transmembrane transporter activity"/>
    <property type="evidence" value="ECO:0007669"/>
    <property type="project" value="InterPro"/>
</dbReference>
<proteinExistence type="predicted"/>
<protein>
    <submittedName>
        <fullName evidence="1">Fusaric acid resistance protein family</fullName>
    </submittedName>
</protein>
<dbReference type="AlphaFoldDB" id="A0A2X3J2K2"/>
<evidence type="ECO:0000313" key="2">
    <source>
        <dbReference type="Proteomes" id="UP000251197"/>
    </source>
</evidence>
<sequence>MSRWFTITSAQLSSSKEEAARRWLLRWGVVLLNCSHVVWQLRGWETRSDPLSMVRDVCLHTLRDVMSERGVLQRPLAESLKELQRMCDTLAHHHDPAARELAGIIWRLYCSLSQLEQAPPAGTLAGGQND</sequence>
<name>A0A2X3J2K2_9ENTR</name>
<dbReference type="GO" id="GO:0005886">
    <property type="term" value="C:plasma membrane"/>
    <property type="evidence" value="ECO:0007669"/>
    <property type="project" value="InterPro"/>
</dbReference>
<dbReference type="InterPro" id="IPR006726">
    <property type="entry name" value="PHBA_efflux_AaeB/fusaric-R"/>
</dbReference>
<accession>A0A2X3J2K2</accession>